<dbReference type="PROSITE" id="PS51352">
    <property type="entry name" value="THIOREDOXIN_2"/>
    <property type="match status" value="1"/>
</dbReference>
<dbReference type="PROSITE" id="PS00194">
    <property type="entry name" value="THIOREDOXIN_1"/>
    <property type="match status" value="1"/>
</dbReference>
<evidence type="ECO:0000259" key="5">
    <source>
        <dbReference type="PROSITE" id="PS51352"/>
    </source>
</evidence>
<dbReference type="Proteomes" id="UP000014680">
    <property type="component" value="Unassembled WGS sequence"/>
</dbReference>
<dbReference type="PANTHER" id="PTHR46115">
    <property type="entry name" value="THIOREDOXIN-LIKE PROTEIN 1"/>
    <property type="match status" value="1"/>
</dbReference>
<keyword evidence="2" id="KW-0249">Electron transport</keyword>
<keyword evidence="4" id="KW-1133">Transmembrane helix</keyword>
<dbReference type="InterPro" id="IPR013766">
    <property type="entry name" value="Thioredoxin_domain"/>
</dbReference>
<proteinExistence type="predicted"/>
<dbReference type="OrthoDB" id="25146at2759"/>
<protein>
    <submittedName>
        <fullName evidence="6">Thioredoxin, putative</fullName>
    </submittedName>
</protein>
<evidence type="ECO:0000313" key="7">
    <source>
        <dbReference type="Proteomes" id="UP000014680"/>
    </source>
</evidence>
<feature type="domain" description="Thioredoxin" evidence="5">
    <location>
        <begin position="1"/>
        <end position="108"/>
    </location>
</feature>
<dbReference type="GO" id="GO:0015035">
    <property type="term" value="F:protein-disulfide reductase activity"/>
    <property type="evidence" value="ECO:0007669"/>
    <property type="project" value="InterPro"/>
</dbReference>
<organism evidence="6 7">
    <name type="scientific">Entamoeba invadens IP1</name>
    <dbReference type="NCBI Taxonomy" id="370355"/>
    <lineage>
        <taxon>Eukaryota</taxon>
        <taxon>Amoebozoa</taxon>
        <taxon>Evosea</taxon>
        <taxon>Archamoebae</taxon>
        <taxon>Mastigamoebida</taxon>
        <taxon>Entamoebidae</taxon>
        <taxon>Entamoeba</taxon>
    </lineage>
</organism>
<keyword evidence="7" id="KW-1185">Reference proteome</keyword>
<dbReference type="InterPro" id="IPR017937">
    <property type="entry name" value="Thioredoxin_CS"/>
</dbReference>
<comment type="function">
    <text evidence="1">Participates in various redox reactions through the reversible oxidation of its active center dithiol to a disulfide and catalyzes dithiol-disulfide exchange reactions.</text>
</comment>
<dbReference type="KEGG" id="eiv:EIN_174470"/>
<dbReference type="EMBL" id="KB207112">
    <property type="protein sequence ID" value="ELP84752.1"/>
    <property type="molecule type" value="Genomic_DNA"/>
</dbReference>
<keyword evidence="4" id="KW-0812">Transmembrane</keyword>
<dbReference type="CDD" id="cd02947">
    <property type="entry name" value="TRX_family"/>
    <property type="match status" value="1"/>
</dbReference>
<sequence length="145" mass="16202">MAQSSVQHINSLSTFESFISRNPVVIVDFFATWCGPCKSIAPYFEELARKTPSIKFVKVDVEEGADIAGKYSVHSMPTFILFKNGSEFDRFSGADRTKLLSFTQVSGGGQPHRLHEEQNKMSMMRTVAAIVIIFVTVFVVSKLMK</sequence>
<dbReference type="VEuPathDB" id="AmoebaDB:EIN_174470"/>
<dbReference type="NCBIfam" id="TIGR01068">
    <property type="entry name" value="thioredoxin"/>
    <property type="match status" value="1"/>
</dbReference>
<keyword evidence="4" id="KW-0472">Membrane</keyword>
<evidence type="ECO:0000256" key="4">
    <source>
        <dbReference type="SAM" id="Phobius"/>
    </source>
</evidence>
<dbReference type="InterPro" id="IPR036249">
    <property type="entry name" value="Thioredoxin-like_sf"/>
</dbReference>
<dbReference type="FunFam" id="3.40.30.10:FF:000245">
    <property type="entry name" value="Thioredoxin"/>
    <property type="match status" value="1"/>
</dbReference>
<dbReference type="Pfam" id="PF00085">
    <property type="entry name" value="Thioredoxin"/>
    <property type="match status" value="1"/>
</dbReference>
<dbReference type="InterPro" id="IPR005746">
    <property type="entry name" value="Thioredoxin"/>
</dbReference>
<dbReference type="OMA" id="WEHHITD"/>
<dbReference type="AlphaFoldDB" id="A0A0A1TW56"/>
<keyword evidence="3" id="KW-1015">Disulfide bond</keyword>
<dbReference type="Gene3D" id="3.40.30.10">
    <property type="entry name" value="Glutaredoxin"/>
    <property type="match status" value="1"/>
</dbReference>
<name>A0A0A1TW56_ENTIV</name>
<dbReference type="RefSeq" id="XP_004184098.1">
    <property type="nucleotide sequence ID" value="XM_004184050.1"/>
</dbReference>
<dbReference type="SUPFAM" id="SSF52833">
    <property type="entry name" value="Thioredoxin-like"/>
    <property type="match status" value="1"/>
</dbReference>
<feature type="transmembrane region" description="Helical" evidence="4">
    <location>
        <begin position="123"/>
        <end position="144"/>
    </location>
</feature>
<accession>A0A0A1TW56</accession>
<evidence type="ECO:0000313" key="6">
    <source>
        <dbReference type="EMBL" id="ELP84752.1"/>
    </source>
</evidence>
<evidence type="ECO:0000256" key="3">
    <source>
        <dbReference type="ARBA" id="ARBA00023157"/>
    </source>
</evidence>
<reference evidence="6 7" key="1">
    <citation type="submission" date="2012-10" db="EMBL/GenBank/DDBJ databases">
        <authorList>
            <person name="Zafar N."/>
            <person name="Inman J."/>
            <person name="Hall N."/>
            <person name="Lorenzi H."/>
            <person name="Caler E."/>
        </authorList>
    </citation>
    <scope>NUCLEOTIDE SEQUENCE [LARGE SCALE GENOMIC DNA]</scope>
    <source>
        <strain evidence="6 7">IP1</strain>
    </source>
</reference>
<dbReference type="GeneID" id="14883652"/>
<evidence type="ECO:0000256" key="2">
    <source>
        <dbReference type="ARBA" id="ARBA00022982"/>
    </source>
</evidence>
<gene>
    <name evidence="6" type="ORF">EIN_174470</name>
</gene>
<dbReference type="PRINTS" id="PR00421">
    <property type="entry name" value="THIOREDOXIN"/>
</dbReference>
<keyword evidence="2" id="KW-0813">Transport</keyword>
<evidence type="ECO:0000256" key="1">
    <source>
        <dbReference type="ARBA" id="ARBA00003318"/>
    </source>
</evidence>